<dbReference type="InterPro" id="IPR013587">
    <property type="entry name" value="Nitrate/nitrite_sensing"/>
</dbReference>
<dbReference type="Pfam" id="PF08376">
    <property type="entry name" value="NIT"/>
    <property type="match status" value="1"/>
</dbReference>
<dbReference type="InterPro" id="IPR036388">
    <property type="entry name" value="WH-like_DNA-bd_sf"/>
</dbReference>
<dbReference type="InterPro" id="IPR011006">
    <property type="entry name" value="CheY-like_superfamily"/>
</dbReference>
<gene>
    <name evidence="2" type="ORF">GCM10011403_14640</name>
</gene>
<dbReference type="PROSITE" id="PS50921">
    <property type="entry name" value="ANTAR"/>
    <property type="match status" value="1"/>
</dbReference>
<feature type="domain" description="ANTAR" evidence="1">
    <location>
        <begin position="356"/>
        <end position="417"/>
    </location>
</feature>
<dbReference type="RefSeq" id="WP_082866590.1">
    <property type="nucleotide sequence ID" value="NZ_BMIY01000006.1"/>
</dbReference>
<evidence type="ECO:0000259" key="1">
    <source>
        <dbReference type="PROSITE" id="PS50921"/>
    </source>
</evidence>
<evidence type="ECO:0000313" key="3">
    <source>
        <dbReference type="Proteomes" id="UP000627715"/>
    </source>
</evidence>
<dbReference type="SUPFAM" id="SSF52172">
    <property type="entry name" value="CheY-like"/>
    <property type="match status" value="1"/>
</dbReference>
<dbReference type="OrthoDB" id="9782798at2"/>
<dbReference type="GO" id="GO:0003723">
    <property type="term" value="F:RNA binding"/>
    <property type="evidence" value="ECO:0007669"/>
    <property type="project" value="InterPro"/>
</dbReference>
<dbReference type="SMART" id="SM01012">
    <property type="entry name" value="ANTAR"/>
    <property type="match status" value="1"/>
</dbReference>
<proteinExistence type="predicted"/>
<dbReference type="Pfam" id="PF03861">
    <property type="entry name" value="ANTAR"/>
    <property type="match status" value="1"/>
</dbReference>
<reference evidence="2" key="1">
    <citation type="journal article" date="2014" name="Int. J. Syst. Evol. Microbiol.">
        <title>Complete genome sequence of Corynebacterium casei LMG S-19264T (=DSM 44701T), isolated from a smear-ripened cheese.</title>
        <authorList>
            <consortium name="US DOE Joint Genome Institute (JGI-PGF)"/>
            <person name="Walter F."/>
            <person name="Albersmeier A."/>
            <person name="Kalinowski J."/>
            <person name="Ruckert C."/>
        </authorList>
    </citation>
    <scope>NUCLEOTIDE SEQUENCE</scope>
    <source>
        <strain evidence="2">CGMCC 1.15425</strain>
    </source>
</reference>
<dbReference type="AlphaFoldDB" id="A0A917LUD0"/>
<dbReference type="Proteomes" id="UP000627715">
    <property type="component" value="Unassembled WGS sequence"/>
</dbReference>
<dbReference type="InterPro" id="IPR005561">
    <property type="entry name" value="ANTAR"/>
</dbReference>
<organism evidence="2 3">
    <name type="scientific">Pseudohongiella nitratireducens</name>
    <dbReference type="NCBI Taxonomy" id="1768907"/>
    <lineage>
        <taxon>Bacteria</taxon>
        <taxon>Pseudomonadati</taxon>
        <taxon>Pseudomonadota</taxon>
        <taxon>Gammaproteobacteria</taxon>
        <taxon>Pseudomonadales</taxon>
        <taxon>Pseudohongiellaceae</taxon>
        <taxon>Pseudohongiella</taxon>
    </lineage>
</organism>
<accession>A0A917LUD0</accession>
<keyword evidence="3" id="KW-1185">Reference proteome</keyword>
<sequence>MPDILHNNRAVEFLIASKRCEIQGLRDFNVISGLISVIGDLVHSLQRERGASNLFVGSQGSDYQAELIAIREESDQKRSVLEHSLDQSIPAIQGMGASSAVLFSRLSLAIQAMEEIHTLRTQTWQCAWDGQALTQAYSAIISSLLAVVFEAADIARDPKLTEILVGLFNLMQGKELAGQERAAGSLAFASGMAPVEIKSRIEHLIDYQETCFSTYLQHVDQQAVAVWRALESSPCCLQIAALRDHLCGTAKGRLTGEDLARQWFTVQSEKQDKIRELEIACYEALSMQCQLRLEEAENRLSANEDAVQHFMSLNEEEPTSSIETFSLLRTPVNNNVTSPGQSRTLMDLVQYQSKRLQEVEQSLDLARTALEERKIMERAKYILMKHRGLEEDEAYQLMRQTAMNQSRRLIDVARSLIEMSVLWKG</sequence>
<comment type="caution">
    <text evidence="2">The sequence shown here is derived from an EMBL/GenBank/DDBJ whole genome shotgun (WGS) entry which is preliminary data.</text>
</comment>
<dbReference type="Gene3D" id="1.10.10.10">
    <property type="entry name" value="Winged helix-like DNA-binding domain superfamily/Winged helix DNA-binding domain"/>
    <property type="match status" value="1"/>
</dbReference>
<reference evidence="2" key="2">
    <citation type="submission" date="2020-09" db="EMBL/GenBank/DDBJ databases">
        <authorList>
            <person name="Sun Q."/>
            <person name="Zhou Y."/>
        </authorList>
    </citation>
    <scope>NUCLEOTIDE SEQUENCE</scope>
    <source>
        <strain evidence="2">CGMCC 1.15425</strain>
    </source>
</reference>
<dbReference type="EMBL" id="BMIY01000006">
    <property type="protein sequence ID" value="GGG58376.1"/>
    <property type="molecule type" value="Genomic_DNA"/>
</dbReference>
<protein>
    <submittedName>
        <fullName evidence="2">Transcriptional regulator</fullName>
    </submittedName>
</protein>
<name>A0A917LUD0_9GAMM</name>
<evidence type="ECO:0000313" key="2">
    <source>
        <dbReference type="EMBL" id="GGG58376.1"/>
    </source>
</evidence>